<reference evidence="2" key="1">
    <citation type="submission" date="2016-10" db="EMBL/GenBank/DDBJ databases">
        <authorList>
            <person name="de Groot N.N."/>
        </authorList>
    </citation>
    <scope>NUCLEOTIDE SEQUENCE</scope>
</reference>
<gene>
    <name evidence="2" type="ORF">MNB_SM-3-426</name>
</gene>
<accession>A0A1W1D275</accession>
<keyword evidence="1" id="KW-0472">Membrane</keyword>
<keyword evidence="1" id="KW-0812">Transmembrane</keyword>
<sequence length="72" mass="8189">MEKKMINEPTLESIEDYNNNESQDKRKTVRLIVLGLIILGVIYTAIRFEFNDVSDYIGTSKYPGINTTKCGS</sequence>
<organism evidence="2">
    <name type="scientific">hydrothermal vent metagenome</name>
    <dbReference type="NCBI Taxonomy" id="652676"/>
    <lineage>
        <taxon>unclassified sequences</taxon>
        <taxon>metagenomes</taxon>
        <taxon>ecological metagenomes</taxon>
    </lineage>
</organism>
<dbReference type="AlphaFoldDB" id="A0A1W1D275"/>
<keyword evidence="1" id="KW-1133">Transmembrane helix</keyword>
<evidence type="ECO:0000313" key="2">
    <source>
        <dbReference type="EMBL" id="SFV74537.1"/>
    </source>
</evidence>
<evidence type="ECO:0000256" key="1">
    <source>
        <dbReference type="SAM" id="Phobius"/>
    </source>
</evidence>
<feature type="transmembrane region" description="Helical" evidence="1">
    <location>
        <begin position="28"/>
        <end position="46"/>
    </location>
</feature>
<protein>
    <submittedName>
        <fullName evidence="2">Uncharacterized protein</fullName>
    </submittedName>
</protein>
<proteinExistence type="predicted"/>
<dbReference type="EMBL" id="FPHP01000002">
    <property type="protein sequence ID" value="SFV74537.1"/>
    <property type="molecule type" value="Genomic_DNA"/>
</dbReference>
<name>A0A1W1D275_9ZZZZ</name>